<comment type="caution">
    <text evidence="1">The sequence shown here is derived from an EMBL/GenBank/DDBJ whole genome shotgun (WGS) entry which is preliminary data.</text>
</comment>
<evidence type="ECO:0000313" key="2">
    <source>
        <dbReference type="Proteomes" id="UP000265520"/>
    </source>
</evidence>
<feature type="non-terminal residue" evidence="1">
    <location>
        <position position="55"/>
    </location>
</feature>
<keyword evidence="2" id="KW-1185">Reference proteome</keyword>
<reference evidence="1 2" key="1">
    <citation type="journal article" date="2018" name="Front. Plant Sci.">
        <title>Red Clover (Trifolium pratense) and Zigzag Clover (T. medium) - A Picture of Genomic Similarities and Differences.</title>
        <authorList>
            <person name="Dluhosova J."/>
            <person name="Istvanek J."/>
            <person name="Nedelnik J."/>
            <person name="Repkova J."/>
        </authorList>
    </citation>
    <scope>NUCLEOTIDE SEQUENCE [LARGE SCALE GENOMIC DNA]</scope>
    <source>
        <strain evidence="2">cv. 10/8</strain>
        <tissue evidence="1">Leaf</tissue>
    </source>
</reference>
<dbReference type="Proteomes" id="UP000265520">
    <property type="component" value="Unassembled WGS sequence"/>
</dbReference>
<sequence length="55" mass="6531">MEPPVPCELVRGYMDFSPHAWNIILVKRGVTWVRMLVDACRPHDIREEKDPEFFC</sequence>
<proteinExistence type="predicted"/>
<organism evidence="1 2">
    <name type="scientific">Trifolium medium</name>
    <dbReference type="NCBI Taxonomy" id="97028"/>
    <lineage>
        <taxon>Eukaryota</taxon>
        <taxon>Viridiplantae</taxon>
        <taxon>Streptophyta</taxon>
        <taxon>Embryophyta</taxon>
        <taxon>Tracheophyta</taxon>
        <taxon>Spermatophyta</taxon>
        <taxon>Magnoliopsida</taxon>
        <taxon>eudicotyledons</taxon>
        <taxon>Gunneridae</taxon>
        <taxon>Pentapetalae</taxon>
        <taxon>rosids</taxon>
        <taxon>fabids</taxon>
        <taxon>Fabales</taxon>
        <taxon>Fabaceae</taxon>
        <taxon>Papilionoideae</taxon>
        <taxon>50 kb inversion clade</taxon>
        <taxon>NPAAA clade</taxon>
        <taxon>Hologalegina</taxon>
        <taxon>IRL clade</taxon>
        <taxon>Trifolieae</taxon>
        <taxon>Trifolium</taxon>
    </lineage>
</organism>
<dbReference type="EMBL" id="LXQA010198764">
    <property type="protein sequence ID" value="MCI32794.1"/>
    <property type="molecule type" value="Genomic_DNA"/>
</dbReference>
<evidence type="ECO:0000313" key="1">
    <source>
        <dbReference type="EMBL" id="MCI32794.1"/>
    </source>
</evidence>
<protein>
    <submittedName>
        <fullName evidence="1">Ras guanine nucleotide exchange factor L-like</fullName>
    </submittedName>
</protein>
<name>A0A392R9T7_9FABA</name>
<accession>A0A392R9T7</accession>
<dbReference type="AlphaFoldDB" id="A0A392R9T7"/>